<dbReference type="OrthoDB" id="6262482at2759"/>
<dbReference type="InterPro" id="IPR000421">
    <property type="entry name" value="FA58C"/>
</dbReference>
<feature type="domain" description="F5/8 type C" evidence="2">
    <location>
        <begin position="147"/>
        <end position="307"/>
    </location>
</feature>
<dbReference type="RefSeq" id="XP_038050855.1">
    <property type="nucleotide sequence ID" value="XM_038194927.1"/>
</dbReference>
<reference evidence="3" key="1">
    <citation type="submission" date="2022-11" db="UniProtKB">
        <authorList>
            <consortium name="EnsemblMetazoa"/>
        </authorList>
    </citation>
    <scope>IDENTIFICATION</scope>
</reference>
<feature type="compositionally biased region" description="Polar residues" evidence="1">
    <location>
        <begin position="467"/>
        <end position="483"/>
    </location>
</feature>
<accession>A0A913ZII6</accession>
<dbReference type="PANTHER" id="PTHR24543">
    <property type="entry name" value="MULTICOPPER OXIDASE-RELATED"/>
    <property type="match status" value="1"/>
</dbReference>
<dbReference type="EnsemblMetazoa" id="XM_038194927.1">
    <property type="protein sequence ID" value="XP_038050855.1"/>
    <property type="gene ID" value="LOC119724007"/>
</dbReference>
<dbReference type="PROSITE" id="PS50022">
    <property type="entry name" value="FA58C_3"/>
    <property type="match status" value="1"/>
</dbReference>
<dbReference type="Pfam" id="PF00754">
    <property type="entry name" value="F5_F8_type_C"/>
    <property type="match status" value="1"/>
</dbReference>
<dbReference type="AlphaFoldDB" id="A0A913ZII6"/>
<feature type="region of interest" description="Disordered" evidence="1">
    <location>
        <begin position="414"/>
        <end position="433"/>
    </location>
</feature>
<feature type="region of interest" description="Disordered" evidence="1">
    <location>
        <begin position="312"/>
        <end position="381"/>
    </location>
</feature>
<feature type="compositionally biased region" description="Polar residues" evidence="1">
    <location>
        <begin position="328"/>
        <end position="355"/>
    </location>
</feature>
<evidence type="ECO:0000256" key="1">
    <source>
        <dbReference type="SAM" id="MobiDB-lite"/>
    </source>
</evidence>
<feature type="region of interest" description="Disordered" evidence="1">
    <location>
        <begin position="467"/>
        <end position="589"/>
    </location>
</feature>
<dbReference type="SMART" id="SM00231">
    <property type="entry name" value="FA58C"/>
    <property type="match status" value="1"/>
</dbReference>
<evidence type="ECO:0000313" key="4">
    <source>
        <dbReference type="Proteomes" id="UP000887568"/>
    </source>
</evidence>
<protein>
    <recommendedName>
        <fullName evidence="2">F5/8 type C domain-containing protein</fullName>
    </recommendedName>
</protein>
<name>A0A913ZII6_PATMI</name>
<dbReference type="PANTHER" id="PTHR24543:SF335">
    <property type="entry name" value="EGF-LIKE REPEAT AND DISCOIDIN I-LIKE DOMAIN-CONTAINING PROTEIN 3"/>
    <property type="match status" value="1"/>
</dbReference>
<feature type="compositionally biased region" description="Low complexity" evidence="1">
    <location>
        <begin position="522"/>
        <end position="539"/>
    </location>
</feature>
<evidence type="ECO:0000259" key="2">
    <source>
        <dbReference type="PROSITE" id="PS50022"/>
    </source>
</evidence>
<dbReference type="FunFam" id="2.60.120.260:FF:000016">
    <property type="entry name" value="Contactin-associated protein-like 4 isoform 1"/>
    <property type="match status" value="1"/>
</dbReference>
<feature type="compositionally biased region" description="Polar residues" evidence="1">
    <location>
        <begin position="506"/>
        <end position="515"/>
    </location>
</feature>
<dbReference type="GeneID" id="119724007"/>
<dbReference type="PROSITE" id="PS01285">
    <property type="entry name" value="FA58C_1"/>
    <property type="match status" value="1"/>
</dbReference>
<keyword evidence="4" id="KW-1185">Reference proteome</keyword>
<dbReference type="Gene3D" id="2.60.120.260">
    <property type="entry name" value="Galactose-binding domain-like"/>
    <property type="match status" value="1"/>
</dbReference>
<proteinExistence type="predicted"/>
<dbReference type="SUPFAM" id="SSF49785">
    <property type="entry name" value="Galactose-binding domain-like"/>
    <property type="match status" value="1"/>
</dbReference>
<feature type="compositionally biased region" description="Low complexity" evidence="1">
    <location>
        <begin position="417"/>
        <end position="433"/>
    </location>
</feature>
<sequence>MTSPTPHPHPQHRIHNTDIHNTDIRNIDIHNTDIHNNDIHNIDIYNTHIHTSTGPTASYVARFRFLVRGSKADTKLTVFISKTDEYAVTSETKIWQQPAQGPNSEVQDGYTEFQLREGDQVIIEATIAKDDSVAIIAIDDLNLFKGASEPEHLALGMGSTQHWWRISSEQLNVSSERPPIANGSFQADNARLNTEEGAGAWCPMSNDQDSWIQVDFVADAYIYGIVIQGRASVDEWVETFSVSYWTSEEGWKYITDADGNEKIFVGSYDSDTPIHVVFDEPINVQLVRIYPVTWHNEPCLRIELIGYKRLPTTDPVEDNATEGEFTSEAMTPSGYGTTDDTPSSTVDAESTPQESSTDERSTVAIPATTGTGLLGSGTGDDYPGTVTDAAYSFPPTSSDTVIQGTDITSEAQTFKSTTPEVQTTQTATVEPQTSRNLSVTLGTTSLDPTPYEPQTPMIHDAVEMATNPKTQTSKPKQSVTTEATPKLTKADSATLEAQKSMPPPETNSEAMSPETTAFKPWTSIPTEPNSETPSTETTTLDPQTSVSTEVTSLTPGLETSTPPVDHNPRPLMANSHQVGLPSPYTTSDV</sequence>
<dbReference type="InterPro" id="IPR008979">
    <property type="entry name" value="Galactose-bd-like_sf"/>
</dbReference>
<organism evidence="3 4">
    <name type="scientific">Patiria miniata</name>
    <name type="common">Bat star</name>
    <name type="synonym">Asterina miniata</name>
    <dbReference type="NCBI Taxonomy" id="46514"/>
    <lineage>
        <taxon>Eukaryota</taxon>
        <taxon>Metazoa</taxon>
        <taxon>Echinodermata</taxon>
        <taxon>Eleutherozoa</taxon>
        <taxon>Asterozoa</taxon>
        <taxon>Asteroidea</taxon>
        <taxon>Valvatacea</taxon>
        <taxon>Valvatida</taxon>
        <taxon>Asterinidae</taxon>
        <taxon>Patiria</taxon>
    </lineage>
</organism>
<feature type="compositionally biased region" description="Polar residues" evidence="1">
    <location>
        <begin position="540"/>
        <end position="562"/>
    </location>
</feature>
<evidence type="ECO:0000313" key="3">
    <source>
        <dbReference type="EnsemblMetazoa" id="XP_038050855.1"/>
    </source>
</evidence>
<dbReference type="CDD" id="cd00057">
    <property type="entry name" value="FA58C"/>
    <property type="match status" value="1"/>
</dbReference>
<dbReference type="Proteomes" id="UP000887568">
    <property type="component" value="Unplaced"/>
</dbReference>